<accession>A0AAW2YVT7</accession>
<evidence type="ECO:0000313" key="4">
    <source>
        <dbReference type="Proteomes" id="UP001431209"/>
    </source>
</evidence>
<dbReference type="PROSITE" id="PS51471">
    <property type="entry name" value="FE2OG_OXY"/>
    <property type="match status" value="1"/>
</dbReference>
<evidence type="ECO:0000313" key="3">
    <source>
        <dbReference type="EMBL" id="KAL0480953.1"/>
    </source>
</evidence>
<comment type="similarity">
    <text evidence="1">Belongs to the iron/ascorbate-dependent oxidoreductase family.</text>
</comment>
<reference evidence="3 4" key="1">
    <citation type="submission" date="2024-03" db="EMBL/GenBank/DDBJ databases">
        <title>The Acrasis kona genome and developmental transcriptomes reveal deep origins of eukaryotic multicellular pathways.</title>
        <authorList>
            <person name="Sheikh S."/>
            <person name="Fu C.-J."/>
            <person name="Brown M.W."/>
            <person name="Baldauf S.L."/>
        </authorList>
    </citation>
    <scope>NUCLEOTIDE SEQUENCE [LARGE SCALE GENOMIC DNA]</scope>
    <source>
        <strain evidence="3 4">ATCC MYA-3509</strain>
    </source>
</reference>
<dbReference type="InterPro" id="IPR003607">
    <property type="entry name" value="HD/PDEase_dom"/>
</dbReference>
<dbReference type="PANTHER" id="PTHR40202:SF1">
    <property type="entry name" value="HD DOMAIN-CONTAINING PROTEIN"/>
    <property type="match status" value="1"/>
</dbReference>
<dbReference type="AlphaFoldDB" id="A0AAW2YVT7"/>
<dbReference type="InterPro" id="IPR005123">
    <property type="entry name" value="Oxoglu/Fe-dep_dioxygenase_dom"/>
</dbReference>
<dbReference type="GO" id="GO:0016491">
    <property type="term" value="F:oxidoreductase activity"/>
    <property type="evidence" value="ECO:0007669"/>
    <property type="project" value="UniProtKB-KW"/>
</dbReference>
<dbReference type="Pfam" id="PF01966">
    <property type="entry name" value="HD"/>
    <property type="match status" value="1"/>
</dbReference>
<keyword evidence="1" id="KW-0479">Metal-binding</keyword>
<keyword evidence="1" id="KW-0408">Iron</keyword>
<dbReference type="InterPro" id="IPR008775">
    <property type="entry name" value="Phytyl_CoA_dOase-like"/>
</dbReference>
<name>A0AAW2YVT7_9EUKA</name>
<evidence type="ECO:0000256" key="1">
    <source>
        <dbReference type="RuleBase" id="RU003682"/>
    </source>
</evidence>
<sequence length="461" mass="51684">MTVESYQRVQSDMVFDRIKVLFDSFGGSNYIGESVSITEHSLQAAYFTAKKSSEDEVIIASLLHDVGHILGLEIHQKMEMDGCGVEEHESVGANFLKKLGFCDRVCNLTRCHVQAKRYLCFKRPEYYQNLSEASKTTLKFQGGPMSVEESSSFESDSDFQNILLMRECDEAAKIPSSELTFTVPPLEHYRSMMASVVDASQYKGSYVLSDFQKDFFNKNSFVKIENLLSFENIAPSDVSTWTQEVSNLEKQEGKWLQHWEKSESGDKIMCRSENFVNFHENMRNLAMNSILNVVSQLFGEKAVLFKEKINYKLPGGAGFAAHQDSPAYIGLATDHISVMVAIDEATVENGCLQVCPGQWDSNSNVPLTSSGIITPEAEKAMVYQYVPCRPGDVLFFGGYTPHRSTANNSKSSRRAMFLTYNPESQGQHHAAYYQAKHAKVQGFDGAHTISFQGDFQGQIVE</sequence>
<dbReference type="Gene3D" id="1.10.3210.10">
    <property type="entry name" value="Hypothetical protein af1432"/>
    <property type="match status" value="1"/>
</dbReference>
<evidence type="ECO:0000259" key="2">
    <source>
        <dbReference type="PROSITE" id="PS51471"/>
    </source>
</evidence>
<gene>
    <name evidence="3" type="ORF">AKO1_013613</name>
</gene>
<dbReference type="CDD" id="cd00077">
    <property type="entry name" value="HDc"/>
    <property type="match status" value="1"/>
</dbReference>
<dbReference type="Proteomes" id="UP001431209">
    <property type="component" value="Unassembled WGS sequence"/>
</dbReference>
<feature type="domain" description="Fe2OG dioxygenase" evidence="2">
    <location>
        <begin position="300"/>
        <end position="422"/>
    </location>
</feature>
<dbReference type="EMBL" id="JAOPGA020000708">
    <property type="protein sequence ID" value="KAL0480953.1"/>
    <property type="molecule type" value="Genomic_DNA"/>
</dbReference>
<dbReference type="GO" id="GO:0046872">
    <property type="term" value="F:metal ion binding"/>
    <property type="evidence" value="ECO:0007669"/>
    <property type="project" value="UniProtKB-KW"/>
</dbReference>
<keyword evidence="4" id="KW-1185">Reference proteome</keyword>
<dbReference type="Pfam" id="PF05721">
    <property type="entry name" value="PhyH"/>
    <property type="match status" value="1"/>
</dbReference>
<dbReference type="PANTHER" id="PTHR40202">
    <property type="match status" value="1"/>
</dbReference>
<comment type="caution">
    <text evidence="3">The sequence shown here is derived from an EMBL/GenBank/DDBJ whole genome shotgun (WGS) entry which is preliminary data.</text>
</comment>
<dbReference type="InterPro" id="IPR006674">
    <property type="entry name" value="HD_domain"/>
</dbReference>
<keyword evidence="1" id="KW-0560">Oxidoreductase</keyword>
<dbReference type="SUPFAM" id="SSF109604">
    <property type="entry name" value="HD-domain/PDEase-like"/>
    <property type="match status" value="1"/>
</dbReference>
<dbReference type="Gene3D" id="2.60.120.620">
    <property type="entry name" value="q2cbj1_9rhob like domain"/>
    <property type="match status" value="1"/>
</dbReference>
<protein>
    <recommendedName>
        <fullName evidence="2">Fe2OG dioxygenase domain-containing protein</fullName>
    </recommendedName>
</protein>
<proteinExistence type="inferred from homology"/>
<dbReference type="SUPFAM" id="SSF51197">
    <property type="entry name" value="Clavaminate synthase-like"/>
    <property type="match status" value="1"/>
</dbReference>
<dbReference type="InterPro" id="IPR052567">
    <property type="entry name" value="OP_Dioxygenase"/>
</dbReference>
<organism evidence="3 4">
    <name type="scientific">Acrasis kona</name>
    <dbReference type="NCBI Taxonomy" id="1008807"/>
    <lineage>
        <taxon>Eukaryota</taxon>
        <taxon>Discoba</taxon>
        <taxon>Heterolobosea</taxon>
        <taxon>Tetramitia</taxon>
        <taxon>Eutetramitia</taxon>
        <taxon>Acrasidae</taxon>
        <taxon>Acrasis</taxon>
    </lineage>
</organism>